<comment type="similarity">
    <text evidence="11">Belongs to the MnmA/TRMU family.</text>
</comment>
<dbReference type="GO" id="GO:0000049">
    <property type="term" value="F:tRNA binding"/>
    <property type="evidence" value="ECO:0007669"/>
    <property type="project" value="UniProtKB-KW"/>
</dbReference>
<dbReference type="NCBIfam" id="TIGR00420">
    <property type="entry name" value="trmU"/>
    <property type="match status" value="1"/>
</dbReference>
<feature type="binding site" evidence="11">
    <location>
        <begin position="12"/>
        <end position="19"/>
    </location>
    <ligand>
        <name>ATP</name>
        <dbReference type="ChEBI" id="CHEBI:30616"/>
    </ligand>
</feature>
<evidence type="ECO:0000256" key="8">
    <source>
        <dbReference type="ARBA" id="ARBA00023157"/>
    </source>
</evidence>
<evidence type="ECO:0000256" key="4">
    <source>
        <dbReference type="ARBA" id="ARBA00022694"/>
    </source>
</evidence>
<keyword evidence="3 11" id="KW-0808">Transferase</keyword>
<dbReference type="PANTHER" id="PTHR11933">
    <property type="entry name" value="TRNA 5-METHYLAMINOMETHYL-2-THIOURIDYLATE -METHYLTRANSFERASE"/>
    <property type="match status" value="1"/>
</dbReference>
<dbReference type="FunFam" id="2.40.30.10:FF:000023">
    <property type="entry name" value="tRNA-specific 2-thiouridylase MnmA"/>
    <property type="match status" value="1"/>
</dbReference>
<dbReference type="HAMAP" id="MF_00144">
    <property type="entry name" value="tRNA_thiouridyl_MnmA"/>
    <property type="match status" value="1"/>
</dbReference>
<evidence type="ECO:0000256" key="5">
    <source>
        <dbReference type="ARBA" id="ARBA00022741"/>
    </source>
</evidence>
<feature type="domain" description="tRNA-specific 2-thiouridylase MnmA-like C-terminal" evidence="12">
    <location>
        <begin position="288"/>
        <end position="362"/>
    </location>
</feature>
<sequence>MMVLDKKKVVVGMSGGVDSSVAAYILQQQGYEVIGITMKIWPEMNEEDFENTGGCCGLSAADDARRVADKLGIPFYVMNFQDIFEKKVVQYFIDEYMAGRTPNPCIACNKYIKFDELLRRAHQLGAYYVATGHYAKIIYDKEIDKFIIKKSNAAAKDQTYALYNFTQEQLRHTLMPLGEFASKEEVRRIAAELGFSTASKPDSQEICFVKDNDYGKFIEERKSDKIVPGNFVDTDGNIIGTHKGIVHYTIGQRKGLGIALGKPAYVVDIIPQENKVVIGTNEDVFGIELLAEQVNFIHLDKIQEGFPVQAQIRYHAKPVQAAIYPLEKDRVRVVFEKPVRAITPGQAVVFYDGDILLGGGTIVKKVR</sequence>
<dbReference type="PANTHER" id="PTHR11933:SF5">
    <property type="entry name" value="MITOCHONDRIAL TRNA-SPECIFIC 2-THIOURIDYLASE 1"/>
    <property type="match status" value="1"/>
</dbReference>
<feature type="domain" description="tRNA-specific 2-thiouridylase MnmA-like central" evidence="13">
    <location>
        <begin position="216"/>
        <end position="279"/>
    </location>
</feature>
<dbReference type="Gene3D" id="2.40.30.10">
    <property type="entry name" value="Translation factors"/>
    <property type="match status" value="1"/>
</dbReference>
<evidence type="ECO:0000256" key="11">
    <source>
        <dbReference type="HAMAP-Rule" id="MF_00144"/>
    </source>
</evidence>
<comment type="caution">
    <text evidence="11">Lacks conserved residue(s) required for the propagation of feature annotation.</text>
</comment>
<dbReference type="GO" id="GO:0103016">
    <property type="term" value="F:tRNA-uridine 2-sulfurtransferase activity"/>
    <property type="evidence" value="ECO:0007669"/>
    <property type="project" value="UniProtKB-EC"/>
</dbReference>
<feature type="site" description="Interaction with tRNA" evidence="11">
    <location>
        <position position="346"/>
    </location>
</feature>
<feature type="binding site" evidence="11">
    <location>
        <position position="132"/>
    </location>
    <ligand>
        <name>ATP</name>
        <dbReference type="ChEBI" id="CHEBI:30616"/>
    </ligand>
</feature>
<feature type="region of interest" description="Interaction with tRNA" evidence="11">
    <location>
        <begin position="156"/>
        <end position="158"/>
    </location>
</feature>
<dbReference type="GO" id="GO:0005737">
    <property type="term" value="C:cytoplasm"/>
    <property type="evidence" value="ECO:0007669"/>
    <property type="project" value="UniProtKB-SubCell"/>
</dbReference>
<feature type="site" description="Interaction with tRNA" evidence="11">
    <location>
        <position position="133"/>
    </location>
</feature>
<evidence type="ECO:0000313" key="15">
    <source>
        <dbReference type="Proteomes" id="UP000070456"/>
    </source>
</evidence>
<keyword evidence="5 11" id="KW-0547">Nucleotide-binding</keyword>
<dbReference type="EMBL" id="LOEE01000065">
    <property type="protein sequence ID" value="KXG74046.1"/>
    <property type="molecule type" value="Genomic_DNA"/>
</dbReference>
<feature type="binding site" evidence="11">
    <location>
        <position position="38"/>
    </location>
    <ligand>
        <name>ATP</name>
        <dbReference type="ChEBI" id="CHEBI:30616"/>
    </ligand>
</feature>
<dbReference type="InterPro" id="IPR004506">
    <property type="entry name" value="MnmA-like"/>
</dbReference>
<dbReference type="PATRIC" id="fig|520762.4.peg.2932"/>
<evidence type="ECO:0000256" key="2">
    <source>
        <dbReference type="ARBA" id="ARBA00022555"/>
    </source>
</evidence>
<keyword evidence="4 11" id="KW-0819">tRNA processing</keyword>
<dbReference type="EC" id="2.8.1.13" evidence="11"/>
<dbReference type="CDD" id="cd01998">
    <property type="entry name" value="MnmA_TRMU-like"/>
    <property type="match status" value="1"/>
</dbReference>
<dbReference type="InterPro" id="IPR014729">
    <property type="entry name" value="Rossmann-like_a/b/a_fold"/>
</dbReference>
<keyword evidence="2 11" id="KW-0820">tRNA-binding</keyword>
<keyword evidence="7 11" id="KW-0694">RNA-binding</keyword>
<evidence type="ECO:0000256" key="10">
    <source>
        <dbReference type="ARBA" id="ARBA00056575"/>
    </source>
</evidence>
<reference evidence="14 15" key="1">
    <citation type="submission" date="2015-12" db="EMBL/GenBank/DDBJ databases">
        <title>Draft genome sequence of the thermoanaerobe Thermotalea metallivorans, an isolate from the runoff channel of the Great Artesian Basin, Australia.</title>
        <authorList>
            <person name="Patel B.K."/>
        </authorList>
    </citation>
    <scope>NUCLEOTIDE SEQUENCE [LARGE SCALE GENOMIC DNA]</scope>
    <source>
        <strain evidence="14 15">B2-1</strain>
    </source>
</reference>
<feature type="active site" description="Nucleophile" evidence="11">
    <location>
        <position position="108"/>
    </location>
</feature>
<name>A0A140L0H1_9FIRM</name>
<dbReference type="InterPro" id="IPR046884">
    <property type="entry name" value="MnmA-like_central"/>
</dbReference>
<evidence type="ECO:0000313" key="14">
    <source>
        <dbReference type="EMBL" id="KXG74046.1"/>
    </source>
</evidence>
<protein>
    <recommendedName>
        <fullName evidence="11">tRNA-specific 2-thiouridylase MnmA</fullName>
        <ecNumber evidence="11">2.8.1.13</ecNumber>
    </recommendedName>
</protein>
<proteinExistence type="inferred from homology"/>
<dbReference type="GO" id="GO:0005524">
    <property type="term" value="F:ATP binding"/>
    <property type="evidence" value="ECO:0007669"/>
    <property type="project" value="UniProtKB-KW"/>
</dbReference>
<evidence type="ECO:0000256" key="1">
    <source>
        <dbReference type="ARBA" id="ARBA00022490"/>
    </source>
</evidence>
<organism evidence="14 15">
    <name type="scientific">Thermotalea metallivorans</name>
    <dbReference type="NCBI Taxonomy" id="520762"/>
    <lineage>
        <taxon>Bacteria</taxon>
        <taxon>Bacillati</taxon>
        <taxon>Bacillota</taxon>
        <taxon>Clostridia</taxon>
        <taxon>Peptostreptococcales</taxon>
        <taxon>Thermotaleaceae</taxon>
        <taxon>Thermotalea</taxon>
    </lineage>
</organism>
<dbReference type="STRING" id="520762.AN619_26560"/>
<evidence type="ECO:0000259" key="13">
    <source>
        <dbReference type="Pfam" id="PF20259"/>
    </source>
</evidence>
<evidence type="ECO:0000256" key="6">
    <source>
        <dbReference type="ARBA" id="ARBA00022840"/>
    </source>
</evidence>
<dbReference type="Gene3D" id="3.40.50.620">
    <property type="entry name" value="HUPs"/>
    <property type="match status" value="1"/>
</dbReference>
<dbReference type="FunFam" id="2.30.30.280:FF:000001">
    <property type="entry name" value="tRNA-specific 2-thiouridylase MnmA"/>
    <property type="match status" value="1"/>
</dbReference>
<keyword evidence="6 11" id="KW-0067">ATP-binding</keyword>
<dbReference type="Proteomes" id="UP000070456">
    <property type="component" value="Unassembled WGS sequence"/>
</dbReference>
<comment type="catalytic activity">
    <reaction evidence="9 11">
        <text>S-sulfanyl-L-cysteinyl-[protein] + uridine(34) in tRNA + AH2 + ATP = 2-thiouridine(34) in tRNA + L-cysteinyl-[protein] + A + AMP + diphosphate + H(+)</text>
        <dbReference type="Rhea" id="RHEA:47032"/>
        <dbReference type="Rhea" id="RHEA-COMP:10131"/>
        <dbReference type="Rhea" id="RHEA-COMP:11726"/>
        <dbReference type="Rhea" id="RHEA-COMP:11727"/>
        <dbReference type="Rhea" id="RHEA-COMP:11728"/>
        <dbReference type="ChEBI" id="CHEBI:13193"/>
        <dbReference type="ChEBI" id="CHEBI:15378"/>
        <dbReference type="ChEBI" id="CHEBI:17499"/>
        <dbReference type="ChEBI" id="CHEBI:29950"/>
        <dbReference type="ChEBI" id="CHEBI:30616"/>
        <dbReference type="ChEBI" id="CHEBI:33019"/>
        <dbReference type="ChEBI" id="CHEBI:61963"/>
        <dbReference type="ChEBI" id="CHEBI:65315"/>
        <dbReference type="ChEBI" id="CHEBI:87170"/>
        <dbReference type="ChEBI" id="CHEBI:456215"/>
        <dbReference type="EC" id="2.8.1.13"/>
    </reaction>
</comment>
<dbReference type="RefSeq" id="WP_330382092.1">
    <property type="nucleotide sequence ID" value="NZ_LOEE01000065.1"/>
</dbReference>
<dbReference type="AlphaFoldDB" id="A0A140L0H1"/>
<keyword evidence="8" id="KW-1015">Disulfide bond</keyword>
<comment type="subcellular location">
    <subcellularLocation>
        <location evidence="11">Cytoplasm</location>
    </subcellularLocation>
</comment>
<dbReference type="GO" id="GO:0002143">
    <property type="term" value="P:tRNA wobble position uridine thiolation"/>
    <property type="evidence" value="ECO:0007669"/>
    <property type="project" value="TreeGrafter"/>
</dbReference>
<evidence type="ECO:0000256" key="9">
    <source>
        <dbReference type="ARBA" id="ARBA00051542"/>
    </source>
</evidence>
<feature type="region of interest" description="Interaction with tRNA" evidence="11">
    <location>
        <begin position="313"/>
        <end position="314"/>
    </location>
</feature>
<dbReference type="Pfam" id="PF20258">
    <property type="entry name" value="tRNA_Me_trans_C"/>
    <property type="match status" value="1"/>
</dbReference>
<dbReference type="Pfam" id="PF03054">
    <property type="entry name" value="tRNA_Me_trans"/>
    <property type="match status" value="1"/>
</dbReference>
<evidence type="ECO:0000256" key="7">
    <source>
        <dbReference type="ARBA" id="ARBA00022884"/>
    </source>
</evidence>
<comment type="function">
    <text evidence="10 11">Catalyzes the 2-thiolation of uridine at the wobble position (U34) of tRNA, leading to the formation of s(2)U34.</text>
</comment>
<comment type="caution">
    <text evidence="14">The sequence shown here is derived from an EMBL/GenBank/DDBJ whole genome shotgun (WGS) entry which is preliminary data.</text>
</comment>
<accession>A0A140L0H1</accession>
<dbReference type="SUPFAM" id="SSF52402">
    <property type="entry name" value="Adenine nucleotide alpha hydrolases-like"/>
    <property type="match status" value="1"/>
</dbReference>
<dbReference type="Gene3D" id="2.30.30.280">
    <property type="entry name" value="Adenine nucleotide alpha hydrolases-like domains"/>
    <property type="match status" value="1"/>
</dbReference>
<dbReference type="Pfam" id="PF20259">
    <property type="entry name" value="tRNA_Me_trans_M"/>
    <property type="match status" value="1"/>
</dbReference>
<dbReference type="NCBIfam" id="NF001138">
    <property type="entry name" value="PRK00143.1"/>
    <property type="match status" value="1"/>
</dbReference>
<gene>
    <name evidence="11 14" type="primary">mnmA</name>
    <name evidence="14" type="ORF">AN619_26560</name>
</gene>
<keyword evidence="1 11" id="KW-0963">Cytoplasm</keyword>
<dbReference type="InterPro" id="IPR046885">
    <property type="entry name" value="MnmA-like_C"/>
</dbReference>
<keyword evidence="15" id="KW-1185">Reference proteome</keyword>
<evidence type="ECO:0000256" key="3">
    <source>
        <dbReference type="ARBA" id="ARBA00022679"/>
    </source>
</evidence>
<dbReference type="FunFam" id="3.40.50.620:FF:000115">
    <property type="entry name" value="tRNA-specific 2-thiouridylase MnmA"/>
    <property type="match status" value="1"/>
</dbReference>
<evidence type="ECO:0000259" key="12">
    <source>
        <dbReference type="Pfam" id="PF20258"/>
    </source>
</evidence>
<dbReference type="InterPro" id="IPR023382">
    <property type="entry name" value="MnmA-like_central_sf"/>
</dbReference>
<feature type="active site" description="Cysteine persulfide intermediate" evidence="11">
    <location>
        <position position="207"/>
    </location>
</feature>